<feature type="non-terminal residue" evidence="1">
    <location>
        <position position="69"/>
    </location>
</feature>
<dbReference type="AlphaFoldDB" id="A0A1A8LQF6"/>
<sequence>SKPRRASVLTRFCLQIPTKSARLLCASVIRRWLSASLGIPTTPKTRTWINPTVSAEPPKNCLITVWICR</sequence>
<reference evidence="1" key="2">
    <citation type="submission" date="2016-06" db="EMBL/GenBank/DDBJ databases">
        <title>The genome of a short-lived fish provides insights into sex chromosome evolution and the genetic control of aging.</title>
        <authorList>
            <person name="Reichwald K."/>
            <person name="Felder M."/>
            <person name="Petzold A."/>
            <person name="Koch P."/>
            <person name="Groth M."/>
            <person name="Platzer M."/>
        </authorList>
    </citation>
    <scope>NUCLEOTIDE SEQUENCE</scope>
    <source>
        <tissue evidence="1">Brain</tissue>
    </source>
</reference>
<accession>A0A1A8LQF6</accession>
<dbReference type="EMBL" id="HAEF01008404">
    <property type="protein sequence ID" value="SBR46541.1"/>
    <property type="molecule type" value="Transcribed_RNA"/>
</dbReference>
<name>A0A1A8LQF6_9TELE</name>
<organism evidence="1">
    <name type="scientific">Nothobranchius pienaari</name>
    <dbReference type="NCBI Taxonomy" id="704102"/>
    <lineage>
        <taxon>Eukaryota</taxon>
        <taxon>Metazoa</taxon>
        <taxon>Chordata</taxon>
        <taxon>Craniata</taxon>
        <taxon>Vertebrata</taxon>
        <taxon>Euteleostomi</taxon>
        <taxon>Actinopterygii</taxon>
        <taxon>Neopterygii</taxon>
        <taxon>Teleostei</taxon>
        <taxon>Neoteleostei</taxon>
        <taxon>Acanthomorphata</taxon>
        <taxon>Ovalentaria</taxon>
        <taxon>Atherinomorphae</taxon>
        <taxon>Cyprinodontiformes</taxon>
        <taxon>Nothobranchiidae</taxon>
        <taxon>Nothobranchius</taxon>
    </lineage>
</organism>
<proteinExistence type="predicted"/>
<evidence type="ECO:0000313" key="1">
    <source>
        <dbReference type="EMBL" id="SBR46541.1"/>
    </source>
</evidence>
<gene>
    <name evidence="1" type="primary">PLA2G1B</name>
</gene>
<feature type="non-terminal residue" evidence="1">
    <location>
        <position position="1"/>
    </location>
</feature>
<protein>
    <submittedName>
        <fullName evidence="1">Phospholipase A2, group IB (Pancreas)</fullName>
    </submittedName>
</protein>
<reference evidence="1" key="1">
    <citation type="submission" date="2016-05" db="EMBL/GenBank/DDBJ databases">
        <authorList>
            <person name="Lavstsen T."/>
            <person name="Jespersen J.S."/>
        </authorList>
    </citation>
    <scope>NUCLEOTIDE SEQUENCE</scope>
    <source>
        <tissue evidence="1">Brain</tissue>
    </source>
</reference>